<keyword evidence="2 4" id="KW-0479">Metal-binding</keyword>
<dbReference type="Gene3D" id="1.20.58.480">
    <property type="match status" value="1"/>
</dbReference>
<evidence type="ECO:0000256" key="1">
    <source>
        <dbReference type="ARBA" id="ARBA00007119"/>
    </source>
</evidence>
<dbReference type="Proteomes" id="UP000281553">
    <property type="component" value="Unassembled WGS sequence"/>
</dbReference>
<evidence type="ECO:0000256" key="2">
    <source>
        <dbReference type="ARBA" id="ARBA00022723"/>
    </source>
</evidence>
<dbReference type="EMBL" id="UYRU01042273">
    <property type="protein sequence ID" value="VDK74092.1"/>
    <property type="molecule type" value="Genomic_DNA"/>
</dbReference>
<reference evidence="6 7" key="1">
    <citation type="submission" date="2018-11" db="EMBL/GenBank/DDBJ databases">
        <authorList>
            <consortium name="Pathogen Informatics"/>
        </authorList>
    </citation>
    <scope>NUCLEOTIDE SEQUENCE [LARGE SCALE GENOMIC DNA]</scope>
</reference>
<keyword evidence="5" id="KW-0472">Membrane</keyword>
<dbReference type="PANTHER" id="PTHR28657">
    <property type="entry name" value="INDOLEAMINE 2,3-DIOXYGENASE"/>
    <property type="match status" value="1"/>
</dbReference>
<organism evidence="6 7">
    <name type="scientific">Dibothriocephalus latus</name>
    <name type="common">Fish tapeworm</name>
    <name type="synonym">Diphyllobothrium latum</name>
    <dbReference type="NCBI Taxonomy" id="60516"/>
    <lineage>
        <taxon>Eukaryota</taxon>
        <taxon>Metazoa</taxon>
        <taxon>Spiralia</taxon>
        <taxon>Lophotrochozoa</taxon>
        <taxon>Platyhelminthes</taxon>
        <taxon>Cestoda</taxon>
        <taxon>Eucestoda</taxon>
        <taxon>Diphyllobothriidea</taxon>
        <taxon>Diphyllobothriidae</taxon>
        <taxon>Dibothriocephalus</taxon>
    </lineage>
</organism>
<evidence type="ECO:0000313" key="7">
    <source>
        <dbReference type="Proteomes" id="UP000281553"/>
    </source>
</evidence>
<dbReference type="GO" id="GO:0019441">
    <property type="term" value="P:L-tryptophan catabolic process to kynurenine"/>
    <property type="evidence" value="ECO:0007669"/>
    <property type="project" value="InterPro"/>
</dbReference>
<dbReference type="AlphaFoldDB" id="A0A3P6SDQ1"/>
<dbReference type="InterPro" id="IPR037217">
    <property type="entry name" value="Trp/Indoleamine_2_3_dOase-like"/>
</dbReference>
<dbReference type="GO" id="GO:0016702">
    <property type="term" value="F:oxidoreductase activity, acting on single donors with incorporation of molecular oxygen, incorporation of two atoms of oxygen"/>
    <property type="evidence" value="ECO:0007669"/>
    <property type="project" value="UniProtKB-ARBA"/>
</dbReference>
<keyword evidence="3 4" id="KW-0408">Iron</keyword>
<evidence type="ECO:0000256" key="3">
    <source>
        <dbReference type="ARBA" id="ARBA00023004"/>
    </source>
</evidence>
<gene>
    <name evidence="6" type="ORF">DILT_LOCUS2554</name>
</gene>
<keyword evidence="7" id="KW-1185">Reference proteome</keyword>
<sequence length="418" mass="47182">MVNQNVNTLRLEVTIDFTSHEMAANALQWLPGFDASDLKTLGEQRFAHKILAFLASQYVWHEGNDNAAEVLPAVIARPLMDVSLKLGCQPLLGHIDLVLSNCFPEESSMTSDSKPPPFIERTADIEITFASALPLIMKVLQAIRAGDKNVIEICLRKFPPMFETMKQQMLRLLSKLSVNVLITTLLNVLIFTASVDKIYNSPLKRRMFIPLLCVRLFGDADLGELDPQEFYVDLRKYLSGWSHGRLTKGLIYQGVPDDLLTGQEMNGCQDGRRIYLGASAAQSASLQTLDAFFGVKHGPEVEEFLVRMRAFMIRPHRQFVEDLERHSTLRDYANPVDEFFFLKAAVSRSGSVELREAFNACISSLEKFRRDHVQIVHSAEHLFGQGHQLHKDCETVDDLARYSKETNHSKACGNLTRL</sequence>
<dbReference type="GO" id="GO:0046872">
    <property type="term" value="F:metal ion binding"/>
    <property type="evidence" value="ECO:0007669"/>
    <property type="project" value="UniProtKB-KW"/>
</dbReference>
<dbReference type="SUPFAM" id="SSF140959">
    <property type="entry name" value="Indolic compounds 2,3-dioxygenase-like"/>
    <property type="match status" value="2"/>
</dbReference>
<protein>
    <submittedName>
        <fullName evidence="6">Uncharacterized protein</fullName>
    </submittedName>
</protein>
<keyword evidence="5" id="KW-1133">Transmembrane helix</keyword>
<dbReference type="GO" id="GO:0020037">
    <property type="term" value="F:heme binding"/>
    <property type="evidence" value="ECO:0007669"/>
    <property type="project" value="InterPro"/>
</dbReference>
<evidence type="ECO:0000313" key="6">
    <source>
        <dbReference type="EMBL" id="VDK74092.1"/>
    </source>
</evidence>
<name>A0A3P6SDQ1_DIBLA</name>
<proteinExistence type="inferred from homology"/>
<comment type="similarity">
    <text evidence="1">Belongs to the indoleamine 2,3-dioxygenase family.</text>
</comment>
<evidence type="ECO:0000256" key="5">
    <source>
        <dbReference type="SAM" id="Phobius"/>
    </source>
</evidence>
<keyword evidence="5" id="KW-0812">Transmembrane</keyword>
<feature type="binding site" description="proximal binding residue" evidence="4">
    <location>
        <position position="372"/>
    </location>
    <ligand>
        <name>heme b</name>
        <dbReference type="ChEBI" id="CHEBI:60344"/>
    </ligand>
    <ligandPart>
        <name>Fe</name>
        <dbReference type="ChEBI" id="CHEBI:18248"/>
    </ligandPart>
</feature>
<accession>A0A3P6SDQ1</accession>
<dbReference type="InterPro" id="IPR000898">
    <property type="entry name" value="Indolamine_dOase"/>
</dbReference>
<dbReference type="PANTHER" id="PTHR28657:SF5">
    <property type="entry name" value="INDOLEAMINE 2,3-DIOXYGENASE"/>
    <property type="match status" value="1"/>
</dbReference>
<keyword evidence="4" id="KW-0349">Heme</keyword>
<evidence type="ECO:0000256" key="4">
    <source>
        <dbReference type="PIRSR" id="PIRSR600898-1"/>
    </source>
</evidence>
<dbReference type="Pfam" id="PF01231">
    <property type="entry name" value="IDO"/>
    <property type="match status" value="2"/>
</dbReference>
<feature type="transmembrane region" description="Helical" evidence="5">
    <location>
        <begin position="176"/>
        <end position="195"/>
    </location>
</feature>
<dbReference type="OrthoDB" id="10262710at2759"/>